<dbReference type="EMBL" id="JAPUUL010002722">
    <property type="protein sequence ID" value="KAJ8124852.1"/>
    <property type="molecule type" value="Genomic_DNA"/>
</dbReference>
<gene>
    <name evidence="1" type="ORF">O1611_g8788</name>
</gene>
<name>A0ACC2JBH9_9PEZI</name>
<evidence type="ECO:0000313" key="1">
    <source>
        <dbReference type="EMBL" id="KAJ8124852.1"/>
    </source>
</evidence>
<protein>
    <submittedName>
        <fullName evidence="1">Uncharacterized protein</fullName>
    </submittedName>
</protein>
<keyword evidence="2" id="KW-1185">Reference proteome</keyword>
<organism evidence="1 2">
    <name type="scientific">Lasiodiplodia mahajangana</name>
    <dbReference type="NCBI Taxonomy" id="1108764"/>
    <lineage>
        <taxon>Eukaryota</taxon>
        <taxon>Fungi</taxon>
        <taxon>Dikarya</taxon>
        <taxon>Ascomycota</taxon>
        <taxon>Pezizomycotina</taxon>
        <taxon>Dothideomycetes</taxon>
        <taxon>Dothideomycetes incertae sedis</taxon>
        <taxon>Botryosphaeriales</taxon>
        <taxon>Botryosphaeriaceae</taxon>
        <taxon>Lasiodiplodia</taxon>
    </lineage>
</organism>
<sequence length="438" mass="49406">MGNNERTALEAFLEDHPVVDIVRLHWVDYSGVFHTRFIPKQRALNLAKGEDAYSLAQNCLITPISTAPDCFAAGPERWEAHPDWTSLRLCGSDPRHATVMCFLDQVGSLYRFSFCPRALLQNALKADENWEPGSLLVGFEIEFVLLGPDDALYKPVDRVAGPYRTAGLRAGTMKIVEEVLDALNLSNIPYHHFHTEVSDQLEIAIAPLPPMQAIDALYLTQETIHTIFIRHEIKVSMAPRPVFNGPQNGRHMHLSLSNGDPVRAERFLAGILARMRPLCAFGMANVDSYARVVPDGAGLFIGWGTENRDLPIRKIGETHWEFRFVDATSNAYLFLAGLLQAGAGGNRESRRLDFKDCNVFVEPLSAVQREVYGIRDTMPKSLGDTLAALKYSEELCYDLFSWMGWGCVKKYVSVKEKEIEVFGKMTDEERRKKFLEYF</sequence>
<reference evidence="1" key="1">
    <citation type="submission" date="2022-12" db="EMBL/GenBank/DDBJ databases">
        <title>Genome Sequence of Lasiodiplodia mahajangana.</title>
        <authorList>
            <person name="Buettner E."/>
        </authorList>
    </citation>
    <scope>NUCLEOTIDE SEQUENCE</scope>
    <source>
        <strain evidence="1">VT137</strain>
    </source>
</reference>
<dbReference type="Proteomes" id="UP001153332">
    <property type="component" value="Unassembled WGS sequence"/>
</dbReference>
<accession>A0ACC2JBH9</accession>
<evidence type="ECO:0000313" key="2">
    <source>
        <dbReference type="Proteomes" id="UP001153332"/>
    </source>
</evidence>
<proteinExistence type="predicted"/>
<comment type="caution">
    <text evidence="1">The sequence shown here is derived from an EMBL/GenBank/DDBJ whole genome shotgun (WGS) entry which is preliminary data.</text>
</comment>